<keyword evidence="5 13" id="KW-0436">Ligase</keyword>
<evidence type="ECO:0000256" key="13">
    <source>
        <dbReference type="HAMAP-Rule" id="MF_00281"/>
    </source>
</evidence>
<dbReference type="EMBL" id="CP002584">
    <property type="protein sequence ID" value="ADZ78022.1"/>
    <property type="molecule type" value="Genomic_DNA"/>
</dbReference>
<gene>
    <name evidence="13" type="primary">pheS</name>
    <name evidence="15" type="ordered locus">Sph21_1460</name>
</gene>
<feature type="domain" description="Aminoacyl-transfer RNA synthetases class-II family profile" evidence="14">
    <location>
        <begin position="124"/>
        <end position="353"/>
    </location>
</feature>
<evidence type="ECO:0000256" key="6">
    <source>
        <dbReference type="ARBA" id="ARBA00022723"/>
    </source>
</evidence>
<dbReference type="Pfam" id="PF01409">
    <property type="entry name" value="tRNA-synt_2d"/>
    <property type="match status" value="1"/>
</dbReference>
<evidence type="ECO:0000313" key="15">
    <source>
        <dbReference type="EMBL" id="ADZ78022.1"/>
    </source>
</evidence>
<dbReference type="SUPFAM" id="SSF46589">
    <property type="entry name" value="tRNA-binding arm"/>
    <property type="match status" value="1"/>
</dbReference>
<keyword evidence="9 13" id="KW-0460">Magnesium</keyword>
<dbReference type="GO" id="GO:0000049">
    <property type="term" value="F:tRNA binding"/>
    <property type="evidence" value="ECO:0007669"/>
    <property type="project" value="InterPro"/>
</dbReference>
<dbReference type="EC" id="6.1.1.20" evidence="13"/>
<dbReference type="GO" id="GO:0005737">
    <property type="term" value="C:cytoplasm"/>
    <property type="evidence" value="ECO:0007669"/>
    <property type="project" value="UniProtKB-SubCell"/>
</dbReference>
<dbReference type="GO" id="GO:0005524">
    <property type="term" value="F:ATP binding"/>
    <property type="evidence" value="ECO:0007669"/>
    <property type="project" value="UniProtKB-UniRule"/>
</dbReference>
<dbReference type="PANTHER" id="PTHR11538">
    <property type="entry name" value="PHENYLALANYL-TRNA SYNTHETASE"/>
    <property type="match status" value="1"/>
</dbReference>
<evidence type="ECO:0000256" key="7">
    <source>
        <dbReference type="ARBA" id="ARBA00022741"/>
    </source>
</evidence>
<sequence>MAGLCLFYKELKMSIQEKINQYTEEINNWTPHSQQEVENYRLKFLVAKGIVKGLFEEFKNVSSEEKRLLGKVLNEFKQLAEARYAETKDLFEVSADSSKDSKEQDLTLPGPGFEIGTRHPLSLVRKEIVEIFKKLGFIVAEGPEIEDDWHNFTALNFPEEHPARDMQDTFFIRKQEGNDIALRTHTSSVQVRMMESGTPPFRAIMPGRVYRNEAISARAHCFFHQIEGLYIDEGVSFADLKQTLYHFVQELFGEGTKVRFRPSYFPFTEPSAEMDISCTICKGAGCNMCKYTGWVEILGCGMVDPNVLTNSKIDAKKYTGFAFGMGIERITNLKYEIKDLRLFSENDIRFLRQFETETI</sequence>
<dbReference type="PATRIC" id="fig|743722.3.peg.1565"/>
<dbReference type="InterPro" id="IPR002319">
    <property type="entry name" value="Phenylalanyl-tRNA_Synthase"/>
</dbReference>
<reference evidence="15" key="1">
    <citation type="submission" date="2011-03" db="EMBL/GenBank/DDBJ databases">
        <title>Complete sequence of Sphingobacterium sp. 21.</title>
        <authorList>
            <consortium name="US DOE Joint Genome Institute"/>
            <person name="Lucas S."/>
            <person name="Copeland A."/>
            <person name="Lapidus A."/>
            <person name="Cheng J.-F."/>
            <person name="Goodwin L."/>
            <person name="Pitluck S."/>
            <person name="Davenport K."/>
            <person name="Detter J.C."/>
            <person name="Han C."/>
            <person name="Tapia R."/>
            <person name="Land M."/>
            <person name="Hauser L."/>
            <person name="Kyrpides N."/>
            <person name="Ivanova N."/>
            <person name="Ovchinnikova G."/>
            <person name="Pagani I."/>
            <person name="Siebers A.K."/>
            <person name="Allgaier M."/>
            <person name="Thelen M.P."/>
            <person name="Hugenholtz P."/>
            <person name="Woyke T."/>
        </authorList>
    </citation>
    <scope>NUCLEOTIDE SEQUENCE</scope>
    <source>
        <strain evidence="15">21</strain>
    </source>
</reference>
<evidence type="ECO:0000256" key="9">
    <source>
        <dbReference type="ARBA" id="ARBA00022842"/>
    </source>
</evidence>
<dbReference type="KEGG" id="shg:Sph21_1460"/>
<evidence type="ECO:0000256" key="10">
    <source>
        <dbReference type="ARBA" id="ARBA00022917"/>
    </source>
</evidence>
<dbReference type="GO" id="GO:0000287">
    <property type="term" value="F:magnesium ion binding"/>
    <property type="evidence" value="ECO:0007669"/>
    <property type="project" value="UniProtKB-UniRule"/>
</dbReference>
<dbReference type="Gene3D" id="3.30.930.10">
    <property type="entry name" value="Bira Bifunctional Protein, Domain 2"/>
    <property type="match status" value="1"/>
</dbReference>
<evidence type="ECO:0000256" key="11">
    <source>
        <dbReference type="ARBA" id="ARBA00023146"/>
    </source>
</evidence>
<comment type="subcellular location">
    <subcellularLocation>
        <location evidence="1 13">Cytoplasm</location>
    </subcellularLocation>
</comment>
<dbReference type="CDD" id="cd00496">
    <property type="entry name" value="PheRS_alpha_core"/>
    <property type="match status" value="1"/>
</dbReference>
<dbReference type="AlphaFoldDB" id="F4C188"/>
<dbReference type="InterPro" id="IPR006195">
    <property type="entry name" value="aa-tRNA-synth_II"/>
</dbReference>
<keyword evidence="10 13" id="KW-0648">Protein biosynthesis</keyword>
<dbReference type="GO" id="GO:0006432">
    <property type="term" value="P:phenylalanyl-tRNA aminoacylation"/>
    <property type="evidence" value="ECO:0007669"/>
    <property type="project" value="UniProtKB-UniRule"/>
</dbReference>
<comment type="catalytic activity">
    <reaction evidence="12 13">
        <text>tRNA(Phe) + L-phenylalanine + ATP = L-phenylalanyl-tRNA(Phe) + AMP + diphosphate + H(+)</text>
        <dbReference type="Rhea" id="RHEA:19413"/>
        <dbReference type="Rhea" id="RHEA-COMP:9668"/>
        <dbReference type="Rhea" id="RHEA-COMP:9699"/>
        <dbReference type="ChEBI" id="CHEBI:15378"/>
        <dbReference type="ChEBI" id="CHEBI:30616"/>
        <dbReference type="ChEBI" id="CHEBI:33019"/>
        <dbReference type="ChEBI" id="CHEBI:58095"/>
        <dbReference type="ChEBI" id="CHEBI:78442"/>
        <dbReference type="ChEBI" id="CHEBI:78531"/>
        <dbReference type="ChEBI" id="CHEBI:456215"/>
        <dbReference type="EC" id="6.1.1.20"/>
    </reaction>
</comment>
<protein>
    <recommendedName>
        <fullName evidence="13">Phenylalanine--tRNA ligase alpha subunit</fullName>
        <ecNumber evidence="13">6.1.1.20</ecNumber>
    </recommendedName>
    <alternativeName>
        <fullName evidence="13">Phenylalanyl-tRNA synthetase alpha subunit</fullName>
        <shortName evidence="13">PheRS</shortName>
    </alternativeName>
</protein>
<comment type="subunit">
    <text evidence="3 13">Tetramer of two alpha and two beta subunits.</text>
</comment>
<keyword evidence="8 13" id="KW-0067">ATP-binding</keyword>
<dbReference type="InterPro" id="IPR004188">
    <property type="entry name" value="Phe-tRNA_ligase_II_N"/>
</dbReference>
<dbReference type="InterPro" id="IPR004529">
    <property type="entry name" value="Phe-tRNA-synth_IIc_asu"/>
</dbReference>
<dbReference type="STRING" id="743722.Sph21_1460"/>
<dbReference type="InterPro" id="IPR045864">
    <property type="entry name" value="aa-tRNA-synth_II/BPL/LPL"/>
</dbReference>
<keyword evidence="6 13" id="KW-0479">Metal-binding</keyword>
<dbReference type="PANTHER" id="PTHR11538:SF41">
    <property type="entry name" value="PHENYLALANINE--TRNA LIGASE, MITOCHONDRIAL"/>
    <property type="match status" value="1"/>
</dbReference>
<evidence type="ECO:0000256" key="8">
    <source>
        <dbReference type="ARBA" id="ARBA00022840"/>
    </source>
</evidence>
<evidence type="ECO:0000256" key="2">
    <source>
        <dbReference type="ARBA" id="ARBA00010207"/>
    </source>
</evidence>
<evidence type="ECO:0000256" key="1">
    <source>
        <dbReference type="ARBA" id="ARBA00004496"/>
    </source>
</evidence>
<dbReference type="NCBIfam" id="TIGR00468">
    <property type="entry name" value="pheS"/>
    <property type="match status" value="1"/>
</dbReference>
<feature type="binding site" evidence="13">
    <location>
        <position position="269"/>
    </location>
    <ligand>
        <name>Mg(2+)</name>
        <dbReference type="ChEBI" id="CHEBI:18420"/>
        <note>shared with beta subunit</note>
    </ligand>
</feature>
<name>F4C188_SPHS2</name>
<dbReference type="InterPro" id="IPR022911">
    <property type="entry name" value="Phe_tRNA_ligase_alpha1_bac"/>
</dbReference>
<dbReference type="HOGENOM" id="CLU_025086_0_1_10"/>
<organism evidence="15">
    <name type="scientific">Sphingobacterium sp. (strain 21)</name>
    <dbReference type="NCBI Taxonomy" id="743722"/>
    <lineage>
        <taxon>Bacteria</taxon>
        <taxon>Pseudomonadati</taxon>
        <taxon>Bacteroidota</taxon>
        <taxon>Sphingobacteriia</taxon>
        <taxon>Sphingobacteriales</taxon>
        <taxon>Sphingobacteriaceae</taxon>
        <taxon>Sphingobacterium</taxon>
    </lineage>
</organism>
<comment type="similarity">
    <text evidence="2 13">Belongs to the class-II aminoacyl-tRNA synthetase family. Phe-tRNA synthetase alpha subunit type 1 subfamily.</text>
</comment>
<dbReference type="PROSITE" id="PS50862">
    <property type="entry name" value="AA_TRNA_LIGASE_II"/>
    <property type="match status" value="1"/>
</dbReference>
<dbReference type="HAMAP" id="MF_00281">
    <property type="entry name" value="Phe_tRNA_synth_alpha1"/>
    <property type="match status" value="1"/>
</dbReference>
<dbReference type="SUPFAM" id="SSF55681">
    <property type="entry name" value="Class II aaRS and biotin synthetases"/>
    <property type="match status" value="1"/>
</dbReference>
<evidence type="ECO:0000256" key="5">
    <source>
        <dbReference type="ARBA" id="ARBA00022598"/>
    </source>
</evidence>
<evidence type="ECO:0000259" key="14">
    <source>
        <dbReference type="PROSITE" id="PS50862"/>
    </source>
</evidence>
<proteinExistence type="inferred from homology"/>
<dbReference type="eggNOG" id="COG0016">
    <property type="taxonomic scope" value="Bacteria"/>
</dbReference>
<evidence type="ECO:0000256" key="12">
    <source>
        <dbReference type="ARBA" id="ARBA00049255"/>
    </source>
</evidence>
<dbReference type="Pfam" id="PF02912">
    <property type="entry name" value="Phe_tRNA-synt_N"/>
    <property type="match status" value="1"/>
</dbReference>
<dbReference type="GO" id="GO:0004826">
    <property type="term" value="F:phenylalanine-tRNA ligase activity"/>
    <property type="evidence" value="ECO:0007669"/>
    <property type="project" value="UniProtKB-UniRule"/>
</dbReference>
<dbReference type="InterPro" id="IPR010978">
    <property type="entry name" value="tRNA-bd_arm"/>
</dbReference>
<evidence type="ECO:0000256" key="4">
    <source>
        <dbReference type="ARBA" id="ARBA00022490"/>
    </source>
</evidence>
<evidence type="ECO:0000256" key="3">
    <source>
        <dbReference type="ARBA" id="ARBA00011209"/>
    </source>
</evidence>
<keyword evidence="7 13" id="KW-0547">Nucleotide-binding</keyword>
<comment type="cofactor">
    <cofactor evidence="13">
        <name>Mg(2+)</name>
        <dbReference type="ChEBI" id="CHEBI:18420"/>
    </cofactor>
    <text evidence="13">Binds 2 magnesium ions per tetramer.</text>
</comment>
<accession>F4C188</accession>
<keyword evidence="4 13" id="KW-0963">Cytoplasm</keyword>
<keyword evidence="11 13" id="KW-0030">Aminoacyl-tRNA synthetase</keyword>